<organism evidence="1 2">
    <name type="scientific">Clostridium beijerinckii</name>
    <name type="common">Clostridium MP</name>
    <dbReference type="NCBI Taxonomy" id="1520"/>
    <lineage>
        <taxon>Bacteria</taxon>
        <taxon>Bacillati</taxon>
        <taxon>Bacillota</taxon>
        <taxon>Clostridia</taxon>
        <taxon>Eubacteriales</taxon>
        <taxon>Clostridiaceae</taxon>
        <taxon>Clostridium</taxon>
    </lineage>
</organism>
<dbReference type="AlphaFoldDB" id="A0A1S9NB93"/>
<sequence>MENLKLKCIGQASWQRIGGLGHTITNAEVSLRKVMAIPFCTGIVLYVTKVYCVTNALMSND</sequence>
<comment type="caution">
    <text evidence="1">The sequence shown here is derived from an EMBL/GenBank/DDBJ whole genome shotgun (WGS) entry which is preliminary data.</text>
</comment>
<proteinExistence type="predicted"/>
<name>A0A1S9NB93_CLOBE</name>
<accession>A0A1S9NB93</accession>
<evidence type="ECO:0000313" key="1">
    <source>
        <dbReference type="EMBL" id="OOP74670.1"/>
    </source>
</evidence>
<gene>
    <name evidence="1" type="ORF">CBEIBR21_00445</name>
</gene>
<protein>
    <submittedName>
        <fullName evidence="1">Uncharacterized protein</fullName>
    </submittedName>
</protein>
<dbReference type="EMBL" id="MWMH01000001">
    <property type="protein sequence ID" value="OOP74670.1"/>
    <property type="molecule type" value="Genomic_DNA"/>
</dbReference>
<evidence type="ECO:0000313" key="2">
    <source>
        <dbReference type="Proteomes" id="UP000190959"/>
    </source>
</evidence>
<dbReference type="Proteomes" id="UP000190959">
    <property type="component" value="Unassembled WGS sequence"/>
</dbReference>
<reference evidence="1 2" key="1">
    <citation type="submission" date="2017-02" db="EMBL/GenBank/DDBJ databases">
        <title>Genome sequence of Clostridium beijerinckii Br21.</title>
        <authorList>
            <person name="Fonseca B.C."/>
            <person name="Guazzaroni M.E."/>
            <person name="Riano-Pachon D.M."/>
            <person name="Reginatto V."/>
        </authorList>
    </citation>
    <scope>NUCLEOTIDE SEQUENCE [LARGE SCALE GENOMIC DNA]</scope>
    <source>
        <strain evidence="1 2">Br21</strain>
    </source>
</reference>